<reference evidence="3" key="1">
    <citation type="submission" date="2022-11" db="EMBL/GenBank/DDBJ databases">
        <authorList>
            <person name="Kikuchi T."/>
        </authorList>
    </citation>
    <scope>NUCLEOTIDE SEQUENCE</scope>
    <source>
        <strain evidence="3">PS1010</strain>
    </source>
</reference>
<proteinExistence type="predicted"/>
<feature type="signal peptide" evidence="2">
    <location>
        <begin position="1"/>
        <end position="16"/>
    </location>
</feature>
<name>A0A9P1IME3_9PELO</name>
<evidence type="ECO:0000313" key="4">
    <source>
        <dbReference type="Proteomes" id="UP001152747"/>
    </source>
</evidence>
<keyword evidence="4" id="KW-1185">Reference proteome</keyword>
<evidence type="ECO:0000313" key="3">
    <source>
        <dbReference type="EMBL" id="CAI5448310.1"/>
    </source>
</evidence>
<evidence type="ECO:0000256" key="2">
    <source>
        <dbReference type="SAM" id="SignalP"/>
    </source>
</evidence>
<dbReference type="OrthoDB" id="5846381at2759"/>
<feature type="compositionally biased region" description="Polar residues" evidence="1">
    <location>
        <begin position="199"/>
        <end position="208"/>
    </location>
</feature>
<organism evidence="3 4">
    <name type="scientific">Caenorhabditis angaria</name>
    <dbReference type="NCBI Taxonomy" id="860376"/>
    <lineage>
        <taxon>Eukaryota</taxon>
        <taxon>Metazoa</taxon>
        <taxon>Ecdysozoa</taxon>
        <taxon>Nematoda</taxon>
        <taxon>Chromadorea</taxon>
        <taxon>Rhabditida</taxon>
        <taxon>Rhabditina</taxon>
        <taxon>Rhabditomorpha</taxon>
        <taxon>Rhabditoidea</taxon>
        <taxon>Rhabditidae</taxon>
        <taxon>Peloderinae</taxon>
        <taxon>Caenorhabditis</taxon>
    </lineage>
</organism>
<gene>
    <name evidence="3" type="ORF">CAMP_LOCUS10947</name>
</gene>
<evidence type="ECO:0000256" key="1">
    <source>
        <dbReference type="SAM" id="MobiDB-lite"/>
    </source>
</evidence>
<dbReference type="Proteomes" id="UP001152747">
    <property type="component" value="Unassembled WGS sequence"/>
</dbReference>
<dbReference type="AlphaFoldDB" id="A0A9P1IME3"/>
<feature type="chain" id="PRO_5040308059" evidence="2">
    <location>
        <begin position="17"/>
        <end position="348"/>
    </location>
</feature>
<feature type="region of interest" description="Disordered" evidence="1">
    <location>
        <begin position="195"/>
        <end position="232"/>
    </location>
</feature>
<comment type="caution">
    <text evidence="3">The sequence shown here is derived from an EMBL/GenBank/DDBJ whole genome shotgun (WGS) entry which is preliminary data.</text>
</comment>
<sequence>MLFYISAVLLIVGSQAAVKRDTAVLVPSNNEHLGLRDNCYIKSGGGCKCDVKEGHDEIITREYEDVDFCRKPVELQTAQHKKELNAEIKEKFGAFKDNCFPKPSGGCKCNVDLGQGETVQEYTADKDCKKSVEAQTAEHKKELNEEIKEKFGAFKENCFPKPSGGCKCTEKDANGNEVVNAYNNADQCKVRTKREVQHQPRQQPTNIARANVKDVPRAGSPTNTQPNYDVRDPVRERAQANYAAVVDELKNKFKGLKEGCFPRPKGCLCVIGKTPEGRDITERRMKDVDCKYPRSGLISNRANSQGAVCGHSITEDLALCYSGSLSVASCHTSYQSAVLSHSSSTISA</sequence>
<dbReference type="EMBL" id="CANHGI010000004">
    <property type="protein sequence ID" value="CAI5448310.1"/>
    <property type="molecule type" value="Genomic_DNA"/>
</dbReference>
<keyword evidence="2" id="KW-0732">Signal</keyword>
<accession>A0A9P1IME3</accession>
<protein>
    <submittedName>
        <fullName evidence="3">Uncharacterized protein</fullName>
    </submittedName>
</protein>